<sequence length="348" mass="37488">VATLLPQADAWRASDEEGSTELSSGTYPELDPESWLDALPVIGSLPESSIDSHESSSQGQPPEFSRPACQVYSGTTETWLSGQGFPTASSSVPDEAAAPAAAGAASDEVVATAAPPSTTAAVPRAGLICMHPYVRLPILQEGVVPPPIVLSASNFEAGNGSSVHELLLAFRYLFAKQSLNQSEVTVLVENVQELAVASAARARAAKRLRRPLQGVASIGRQFLVLDAIVSAIHVLGVPALSFMWWEAFAECFDADYRYNEPGIRTKCSGRININLANRMLAAISIYKTGKRPDDGEILFLKQLLFFSPCGPLSFRSLKWEPWRTDHSRFEEQHPAPSRCLPSGRLVAS</sequence>
<dbReference type="OrthoDB" id="350866at2759"/>
<dbReference type="EMBL" id="HG722112">
    <property type="protein sequence ID" value="CDJ61527.1"/>
    <property type="molecule type" value="Genomic_DNA"/>
</dbReference>
<reference evidence="2" key="1">
    <citation type="submission" date="2013-10" db="EMBL/GenBank/DDBJ databases">
        <title>Genomic analysis of the causative agents of coccidiosis in chickens.</title>
        <authorList>
            <person name="Reid A.J."/>
            <person name="Blake D."/>
            <person name="Billington K."/>
            <person name="Browne H."/>
            <person name="Dunn M."/>
            <person name="Hung S."/>
            <person name="Kawahara F."/>
            <person name="Miranda-Saavedra D."/>
            <person name="Mourier T."/>
            <person name="Nagra H."/>
            <person name="Otto T.D."/>
            <person name="Rawlings N."/>
            <person name="Sanchez A."/>
            <person name="Sanders M."/>
            <person name="Subramaniam C."/>
            <person name="Tay Y."/>
            <person name="Dear P."/>
            <person name="Doerig C."/>
            <person name="Gruber A."/>
            <person name="Parkinson J."/>
            <person name="Shirley M."/>
            <person name="Wan K.L."/>
            <person name="Berriman M."/>
            <person name="Tomley F."/>
            <person name="Pain A."/>
        </authorList>
    </citation>
    <scope>NUCLEOTIDE SEQUENCE [LARGE SCALE GENOMIC DNA]</scope>
    <source>
        <strain evidence="2">Weybridge</strain>
    </source>
</reference>
<evidence type="ECO:0000256" key="1">
    <source>
        <dbReference type="SAM" id="MobiDB-lite"/>
    </source>
</evidence>
<organism evidence="2 3">
    <name type="scientific">Eimeria maxima</name>
    <name type="common">Coccidian parasite</name>
    <dbReference type="NCBI Taxonomy" id="5804"/>
    <lineage>
        <taxon>Eukaryota</taxon>
        <taxon>Sar</taxon>
        <taxon>Alveolata</taxon>
        <taxon>Apicomplexa</taxon>
        <taxon>Conoidasida</taxon>
        <taxon>Coccidia</taxon>
        <taxon>Eucoccidiorida</taxon>
        <taxon>Eimeriorina</taxon>
        <taxon>Eimeriidae</taxon>
        <taxon>Eimeria</taxon>
    </lineage>
</organism>
<feature type="non-terminal residue" evidence="2">
    <location>
        <position position="1"/>
    </location>
</feature>
<dbReference type="RefSeq" id="XP_013338177.1">
    <property type="nucleotide sequence ID" value="XM_013482723.1"/>
</dbReference>
<gene>
    <name evidence="2" type="ORF">EMWEY_00041910</name>
</gene>
<name>U6MBH0_EIMMA</name>
<reference evidence="2" key="2">
    <citation type="submission" date="2013-10" db="EMBL/GenBank/DDBJ databases">
        <authorList>
            <person name="Aslett M."/>
        </authorList>
    </citation>
    <scope>NUCLEOTIDE SEQUENCE [LARGE SCALE GENOMIC DNA]</scope>
    <source>
        <strain evidence="2">Weybridge</strain>
    </source>
</reference>
<evidence type="ECO:0000313" key="2">
    <source>
        <dbReference type="EMBL" id="CDJ61527.1"/>
    </source>
</evidence>
<feature type="region of interest" description="Disordered" evidence="1">
    <location>
        <begin position="1"/>
        <end position="68"/>
    </location>
</feature>
<keyword evidence="3" id="KW-1185">Reference proteome</keyword>
<proteinExistence type="predicted"/>
<dbReference type="VEuPathDB" id="ToxoDB:EMWEY_00041910"/>
<evidence type="ECO:0000313" key="3">
    <source>
        <dbReference type="Proteomes" id="UP000030763"/>
    </source>
</evidence>
<dbReference type="GeneID" id="25338177"/>
<dbReference type="AlphaFoldDB" id="U6MBH0"/>
<protein>
    <submittedName>
        <fullName evidence="2">Uncharacterized protein</fullName>
    </submittedName>
</protein>
<accession>U6MBH0</accession>
<dbReference type="Proteomes" id="UP000030763">
    <property type="component" value="Unassembled WGS sequence"/>
</dbReference>